<evidence type="ECO:0000313" key="2">
    <source>
        <dbReference type="Proteomes" id="UP001438707"/>
    </source>
</evidence>
<dbReference type="PANTHER" id="PTHR11440">
    <property type="entry name" value="LECITHIN-CHOLESTEROL ACYLTRANSFERASE-RELATED"/>
    <property type="match status" value="1"/>
</dbReference>
<dbReference type="GO" id="GO:0008374">
    <property type="term" value="F:O-acyltransferase activity"/>
    <property type="evidence" value="ECO:0007669"/>
    <property type="project" value="InterPro"/>
</dbReference>
<dbReference type="Pfam" id="PF02450">
    <property type="entry name" value="LCAT"/>
    <property type="match status" value="1"/>
</dbReference>
<dbReference type="EMBL" id="JALJOS010000016">
    <property type="protein sequence ID" value="KAK9828191.1"/>
    <property type="molecule type" value="Genomic_DNA"/>
</dbReference>
<dbReference type="AlphaFoldDB" id="A0AAW1R3B0"/>
<dbReference type="GO" id="GO:0006629">
    <property type="term" value="P:lipid metabolic process"/>
    <property type="evidence" value="ECO:0007669"/>
    <property type="project" value="InterPro"/>
</dbReference>
<dbReference type="SUPFAM" id="SSF53474">
    <property type="entry name" value="alpha/beta-Hydrolases"/>
    <property type="match status" value="1"/>
</dbReference>
<dbReference type="Gene3D" id="3.40.50.1820">
    <property type="entry name" value="alpha/beta hydrolase"/>
    <property type="match status" value="1"/>
</dbReference>
<dbReference type="InterPro" id="IPR029058">
    <property type="entry name" value="AB_hydrolase_fold"/>
</dbReference>
<protein>
    <submittedName>
        <fullName evidence="1">Uncharacterized protein</fullName>
    </submittedName>
</protein>
<organism evidence="1 2">
    <name type="scientific">Apatococcus lobatus</name>
    <dbReference type="NCBI Taxonomy" id="904363"/>
    <lineage>
        <taxon>Eukaryota</taxon>
        <taxon>Viridiplantae</taxon>
        <taxon>Chlorophyta</taxon>
        <taxon>core chlorophytes</taxon>
        <taxon>Trebouxiophyceae</taxon>
        <taxon>Chlorellales</taxon>
        <taxon>Chlorellaceae</taxon>
        <taxon>Apatococcus</taxon>
    </lineage>
</organism>
<dbReference type="Proteomes" id="UP001438707">
    <property type="component" value="Unassembled WGS sequence"/>
</dbReference>
<keyword evidence="2" id="KW-1185">Reference proteome</keyword>
<name>A0AAW1R3B0_9CHLO</name>
<dbReference type="InterPro" id="IPR003386">
    <property type="entry name" value="LACT/PDAT_acylTrfase"/>
</dbReference>
<reference evidence="1 2" key="1">
    <citation type="journal article" date="2024" name="Nat. Commun.">
        <title>Phylogenomics reveals the evolutionary origins of lichenization in chlorophyte algae.</title>
        <authorList>
            <person name="Puginier C."/>
            <person name="Libourel C."/>
            <person name="Otte J."/>
            <person name="Skaloud P."/>
            <person name="Haon M."/>
            <person name="Grisel S."/>
            <person name="Petersen M."/>
            <person name="Berrin J.G."/>
            <person name="Delaux P.M."/>
            <person name="Dal Grande F."/>
            <person name="Keller J."/>
        </authorList>
    </citation>
    <scope>NUCLEOTIDE SEQUENCE [LARGE SCALE GENOMIC DNA]</scope>
    <source>
        <strain evidence="1 2">SAG 2145</strain>
    </source>
</reference>
<sequence>MSSTPAHCDLAGTISAINSNTASTVGSVTSNGANTVAGINSNGASTAGAVNSISTNTTANNVSASSNNAANTVAAVNNNTANTAAAVDGASASNTASTVDSINNSTANTVGAINNTSTSNAANTVAAVNNDTASTVAAVDGASAANTANTVNSINNSTANTAGSINNASISSTGSAVGAVDNSTSSTVSAVNNASATNVAAIAGSVSGSTAITVGAINNATAASTDSIVAAITASTLSTVGALNSASAASAASVVGAINNSTASSVAAVNSSTASSVATNLNTSVIALAPAVSSAANSAAIDLQGSLYNATNSGISAVFQQGSSSVTNLTIAAENFVASAGSALANGQQAAINITQVGSVVGSTAASAIETTVRNGLNGFAESCIYSLLALQHSRGLNFSNQAGVSTTIREFGNTTCAPTPYAPLYSVLQGVGYQPGKDLFVACYDWRTSPNVDVGADGIHLQNAQRLVEMAYNNTNGTKVYLHAHSNGAIYALSLLNSTLAAWRQKYIAGFIPVAGNWIGHGLTYSYLLSGQSVLTGAPYPGSARAFASWPSTYLSASFPSQYNQSETIIINQGTGNYTPAQASAFYADANIPYASDLAPLFQGNMTPSNTSPGTHFYGFYGTGIPTLVGQTYTNLTSAGNLILNSLNITLNGDGRQENLGNFVALAFNKTLSPCYHFELLEVLGIPHLLLPMNPNVLQILTSILYKEPPSVPCALAPSQSASVIPSRSG</sequence>
<gene>
    <name evidence="1" type="ORF">WJX74_002433</name>
</gene>
<evidence type="ECO:0000313" key="1">
    <source>
        <dbReference type="EMBL" id="KAK9828191.1"/>
    </source>
</evidence>
<proteinExistence type="predicted"/>
<comment type="caution">
    <text evidence="1">The sequence shown here is derived from an EMBL/GenBank/DDBJ whole genome shotgun (WGS) entry which is preliminary data.</text>
</comment>
<accession>A0AAW1R3B0</accession>